<evidence type="ECO:0000256" key="1">
    <source>
        <dbReference type="SAM" id="SignalP"/>
    </source>
</evidence>
<accession>A0ABU9VN88</accession>
<dbReference type="Pfam" id="PF01547">
    <property type="entry name" value="SBP_bac_1"/>
    <property type="match status" value="1"/>
</dbReference>
<feature type="signal peptide" evidence="1">
    <location>
        <begin position="1"/>
        <end position="23"/>
    </location>
</feature>
<gene>
    <name evidence="2" type="ORF">MKY91_19215</name>
</gene>
<organism evidence="2 3">
    <name type="scientific">Alkalicoccobacillus gibsonii</name>
    <dbReference type="NCBI Taxonomy" id="79881"/>
    <lineage>
        <taxon>Bacteria</taxon>
        <taxon>Bacillati</taxon>
        <taxon>Bacillota</taxon>
        <taxon>Bacilli</taxon>
        <taxon>Bacillales</taxon>
        <taxon>Bacillaceae</taxon>
        <taxon>Alkalicoccobacillus</taxon>
    </lineage>
</organism>
<reference evidence="2 3" key="1">
    <citation type="submission" date="2024-03" db="EMBL/GenBank/DDBJ databases">
        <title>Bacilli Hybrid Assemblies.</title>
        <authorList>
            <person name="Kovac J."/>
        </authorList>
    </citation>
    <scope>NUCLEOTIDE SEQUENCE [LARGE SCALE GENOMIC DNA]</scope>
    <source>
        <strain evidence="2 3">FSL R7-0666</strain>
    </source>
</reference>
<dbReference type="SUPFAM" id="SSF53850">
    <property type="entry name" value="Periplasmic binding protein-like II"/>
    <property type="match status" value="1"/>
</dbReference>
<proteinExistence type="predicted"/>
<keyword evidence="1" id="KW-0732">Signal</keyword>
<dbReference type="EMBL" id="JBCITK010000001">
    <property type="protein sequence ID" value="MEN0645298.1"/>
    <property type="molecule type" value="Genomic_DNA"/>
</dbReference>
<dbReference type="InterPro" id="IPR006059">
    <property type="entry name" value="SBP"/>
</dbReference>
<feature type="chain" id="PRO_5047182126" evidence="1">
    <location>
        <begin position="24"/>
        <end position="476"/>
    </location>
</feature>
<keyword evidence="3" id="KW-1185">Reference proteome</keyword>
<dbReference type="Proteomes" id="UP001418796">
    <property type="component" value="Unassembled WGS sequence"/>
</dbReference>
<sequence>MKKQAKWGFSLLGIGLFALTACSGEDAGTSEDGEVTLTLWNRYPELRVPFDELIANFEEEHPGIKIEKQDLPLGSHEAQFQTALSENQLPDLFTTAADLRELVDVGAVHSLNEVFTDDVKDQFYEGTWGENFTELDGDVYVFPFVSPQSGAFILYYNQDVFDQLGLTEEDVPETWDELQELGTYIYEESDGAIHALSWNNEAWSNEGVMNQMATAISPDTAWRHDFKVGLPSYATPGLIETAEYLKTLFDDGVMTPNSMEVDTAAAEASFIAGQSAFWISGNWTGTQLVQSNGFENWGVAPMPTKDGSPYYYPAGRQVDGMHVNANTEHWEEAKTFLEYSLDHLHEELYVKTGTAIPAKMDVGGEAPYPQYEDIKQLQEELAITIPKPEQRNLETIEFQRDVSSRREFTGVGEPVVGYLSGAIPDIEAQLKEMDSTAKEIFEATLEDHPDVSFDDFIFPNWEPFTPYTLDDYEELE</sequence>
<protein>
    <submittedName>
        <fullName evidence="2">Extracellular solute-binding protein</fullName>
    </submittedName>
</protein>
<dbReference type="PANTHER" id="PTHR43649:SF12">
    <property type="entry name" value="DIACETYLCHITOBIOSE BINDING PROTEIN DASA"/>
    <property type="match status" value="1"/>
</dbReference>
<dbReference type="RefSeq" id="WP_343131875.1">
    <property type="nucleotide sequence ID" value="NZ_JBCITK010000001.1"/>
</dbReference>
<dbReference type="Gene3D" id="3.40.190.10">
    <property type="entry name" value="Periplasmic binding protein-like II"/>
    <property type="match status" value="1"/>
</dbReference>
<comment type="caution">
    <text evidence="2">The sequence shown here is derived from an EMBL/GenBank/DDBJ whole genome shotgun (WGS) entry which is preliminary data.</text>
</comment>
<evidence type="ECO:0000313" key="3">
    <source>
        <dbReference type="Proteomes" id="UP001418796"/>
    </source>
</evidence>
<name>A0ABU9VN88_9BACI</name>
<dbReference type="InterPro" id="IPR050490">
    <property type="entry name" value="Bact_solute-bd_prot1"/>
</dbReference>
<dbReference type="PANTHER" id="PTHR43649">
    <property type="entry name" value="ARABINOSE-BINDING PROTEIN-RELATED"/>
    <property type="match status" value="1"/>
</dbReference>
<dbReference type="PROSITE" id="PS51257">
    <property type="entry name" value="PROKAR_LIPOPROTEIN"/>
    <property type="match status" value="1"/>
</dbReference>
<evidence type="ECO:0000313" key="2">
    <source>
        <dbReference type="EMBL" id="MEN0645298.1"/>
    </source>
</evidence>